<dbReference type="EMBL" id="JAIWYP010000003">
    <property type="protein sequence ID" value="KAH3859514.1"/>
    <property type="molecule type" value="Genomic_DNA"/>
</dbReference>
<reference evidence="1" key="2">
    <citation type="submission" date="2020-11" db="EMBL/GenBank/DDBJ databases">
        <authorList>
            <person name="McCartney M.A."/>
            <person name="Auch B."/>
            <person name="Kono T."/>
            <person name="Mallez S."/>
            <person name="Becker A."/>
            <person name="Gohl D.M."/>
            <person name="Silverstein K.A.T."/>
            <person name="Koren S."/>
            <person name="Bechman K.B."/>
            <person name="Herman A."/>
            <person name="Abrahante J.E."/>
            <person name="Garbe J."/>
        </authorList>
    </citation>
    <scope>NUCLEOTIDE SEQUENCE</scope>
    <source>
        <strain evidence="1">Duluth1</strain>
        <tissue evidence="1">Whole animal</tissue>
    </source>
</reference>
<proteinExistence type="predicted"/>
<protein>
    <submittedName>
        <fullName evidence="1">Uncharacterized protein</fullName>
    </submittedName>
</protein>
<evidence type="ECO:0000313" key="2">
    <source>
        <dbReference type="Proteomes" id="UP000828390"/>
    </source>
</evidence>
<dbReference type="AlphaFoldDB" id="A0A9D4R900"/>
<sequence length="61" mass="7203">MDQREQPVYKGDHCQVLHDRYRYGVLRATLKMMAEMNTKKIQWCRRCVSCEDGQCPHSGSQ</sequence>
<gene>
    <name evidence="1" type="ORF">DPMN_102331</name>
</gene>
<accession>A0A9D4R900</accession>
<evidence type="ECO:0000313" key="1">
    <source>
        <dbReference type="EMBL" id="KAH3859514.1"/>
    </source>
</evidence>
<comment type="caution">
    <text evidence="1">The sequence shown here is derived from an EMBL/GenBank/DDBJ whole genome shotgun (WGS) entry which is preliminary data.</text>
</comment>
<dbReference type="Proteomes" id="UP000828390">
    <property type="component" value="Unassembled WGS sequence"/>
</dbReference>
<name>A0A9D4R900_DREPO</name>
<reference evidence="1" key="1">
    <citation type="journal article" date="2019" name="bioRxiv">
        <title>The Genome of the Zebra Mussel, Dreissena polymorpha: A Resource for Invasive Species Research.</title>
        <authorList>
            <person name="McCartney M.A."/>
            <person name="Auch B."/>
            <person name="Kono T."/>
            <person name="Mallez S."/>
            <person name="Zhang Y."/>
            <person name="Obille A."/>
            <person name="Becker A."/>
            <person name="Abrahante J.E."/>
            <person name="Garbe J."/>
            <person name="Badalamenti J.P."/>
            <person name="Herman A."/>
            <person name="Mangelson H."/>
            <person name="Liachko I."/>
            <person name="Sullivan S."/>
            <person name="Sone E.D."/>
            <person name="Koren S."/>
            <person name="Silverstein K.A.T."/>
            <person name="Beckman K.B."/>
            <person name="Gohl D.M."/>
        </authorList>
    </citation>
    <scope>NUCLEOTIDE SEQUENCE</scope>
    <source>
        <strain evidence="1">Duluth1</strain>
        <tissue evidence="1">Whole animal</tissue>
    </source>
</reference>
<organism evidence="1 2">
    <name type="scientific">Dreissena polymorpha</name>
    <name type="common">Zebra mussel</name>
    <name type="synonym">Mytilus polymorpha</name>
    <dbReference type="NCBI Taxonomy" id="45954"/>
    <lineage>
        <taxon>Eukaryota</taxon>
        <taxon>Metazoa</taxon>
        <taxon>Spiralia</taxon>
        <taxon>Lophotrochozoa</taxon>
        <taxon>Mollusca</taxon>
        <taxon>Bivalvia</taxon>
        <taxon>Autobranchia</taxon>
        <taxon>Heteroconchia</taxon>
        <taxon>Euheterodonta</taxon>
        <taxon>Imparidentia</taxon>
        <taxon>Neoheterodontei</taxon>
        <taxon>Myida</taxon>
        <taxon>Dreissenoidea</taxon>
        <taxon>Dreissenidae</taxon>
        <taxon>Dreissena</taxon>
    </lineage>
</organism>
<keyword evidence="2" id="KW-1185">Reference proteome</keyword>